<dbReference type="GO" id="GO:0008654">
    <property type="term" value="P:phospholipid biosynthetic process"/>
    <property type="evidence" value="ECO:0007669"/>
    <property type="project" value="InterPro"/>
</dbReference>
<proteinExistence type="inferred from homology"/>
<feature type="transmembrane region" description="Helical" evidence="6">
    <location>
        <begin position="371"/>
        <end position="388"/>
    </location>
</feature>
<feature type="transmembrane region" description="Helical" evidence="6">
    <location>
        <begin position="400"/>
        <end position="417"/>
    </location>
</feature>
<evidence type="ECO:0000313" key="7">
    <source>
        <dbReference type="EMBL" id="OAQ98159.1"/>
    </source>
</evidence>
<reference evidence="7 8" key="1">
    <citation type="submission" date="2016-03" db="EMBL/GenBank/DDBJ databases">
        <title>Fine-scale spatial genetic structure of a fungal parasite of coffee scale insects.</title>
        <authorList>
            <person name="Jackson D."/>
            <person name="Zemenick K.A."/>
            <person name="Malloure B."/>
            <person name="Quandt C.A."/>
            <person name="James T.Y."/>
        </authorList>
    </citation>
    <scope>NUCLEOTIDE SEQUENCE [LARGE SCALE GENOMIC DNA]</scope>
    <source>
        <strain evidence="7 8">UM487</strain>
    </source>
</reference>
<sequence length="487" mass="53905">MSANETLPLFHQNTAGEGQENMVPNTSMLFPFVPRLPRSDCRPLCPPVWLLAPRPRKELSSSLRLPMRTWDTSLTISQGKAQIECISDDALIHLKSYKYSSVDKSPVSKYILGPWWNFFVTLLPLWMAPNMVTLVGFFFILANVALLVVYIPDLIGPGPSWVYFSLAAGLFMYQTMDNVDGKQARRTGTSSGLGELFDHGIDSLNCTLASLFQVAAMALGTSPAGVFTALCPCVAMFFSTWETYHTHTLYLGFINGPTEGLLIACGIMITSGIWGPEIWSQPMAGILGDSLPGLAEILGETSVRDIWVPLVAVTLLGTHVPFCVVNVIDARRKQGLPVFPVFLELAPMTVFTVTIVAWLGSPYSTLMKENHLILFCCTMSFVFGRLTTKMILAHLTRQPFPYWTAMLWPLVGGAVLANLPRIGFPQLSASLEAYYLWAYFAFATVLYFRWAFVVVNAICNFLGINALTIPKEKQIANKRAHDAAKLH</sequence>
<dbReference type="InterPro" id="IPR043130">
    <property type="entry name" value="CDP-OH_PTrfase_TM_dom"/>
</dbReference>
<feature type="transmembrane region" description="Helical" evidence="6">
    <location>
        <begin position="306"/>
        <end position="328"/>
    </location>
</feature>
<evidence type="ECO:0000313" key="8">
    <source>
        <dbReference type="Proteomes" id="UP000243081"/>
    </source>
</evidence>
<dbReference type="InterPro" id="IPR000462">
    <property type="entry name" value="CDP-OH_P_trans"/>
</dbReference>
<comment type="subcellular location">
    <subcellularLocation>
        <location evidence="1">Membrane</location>
    </subcellularLocation>
</comment>
<dbReference type="PROSITE" id="PS00379">
    <property type="entry name" value="CDP_ALCOHOL_P_TRANSF"/>
    <property type="match status" value="1"/>
</dbReference>
<dbReference type="Proteomes" id="UP000243081">
    <property type="component" value="Unassembled WGS sequence"/>
</dbReference>
<gene>
    <name evidence="7" type="ORF">LLEC1_01494</name>
</gene>
<comment type="caution">
    <text evidence="7">The sequence shown here is derived from an EMBL/GenBank/DDBJ whole genome shotgun (WGS) entry which is preliminary data.</text>
</comment>
<dbReference type="InterPro" id="IPR014472">
    <property type="entry name" value="CHOPT"/>
</dbReference>
<dbReference type="EMBL" id="LUKN01003016">
    <property type="protein sequence ID" value="OAQ98159.1"/>
    <property type="molecule type" value="Genomic_DNA"/>
</dbReference>
<dbReference type="PANTHER" id="PTHR10414">
    <property type="entry name" value="ETHANOLAMINEPHOSPHOTRANSFERASE"/>
    <property type="match status" value="1"/>
</dbReference>
<dbReference type="AlphaFoldDB" id="A0A179I8R9"/>
<evidence type="ECO:0000256" key="5">
    <source>
        <dbReference type="RuleBase" id="RU003750"/>
    </source>
</evidence>
<name>A0A179I8R9_CORDF</name>
<feature type="transmembrane region" description="Helical" evidence="6">
    <location>
        <begin position="158"/>
        <end position="176"/>
    </location>
</feature>
<protein>
    <submittedName>
        <fullName evidence="7">Uncharacterized protein</fullName>
    </submittedName>
</protein>
<feature type="transmembrane region" description="Helical" evidence="6">
    <location>
        <begin position="214"/>
        <end position="238"/>
    </location>
</feature>
<dbReference type="OMA" id="GMWMYST"/>
<feature type="transmembrane region" description="Helical" evidence="6">
    <location>
        <begin position="250"/>
        <end position="274"/>
    </location>
</feature>
<keyword evidence="6" id="KW-0812">Transmembrane</keyword>
<keyword evidence="3 5" id="KW-0808">Transferase</keyword>
<dbReference type="InterPro" id="IPR048254">
    <property type="entry name" value="CDP_ALCOHOL_P_TRANSF_CS"/>
</dbReference>
<accession>A0A179I8R9</accession>
<dbReference type="PANTHER" id="PTHR10414:SF77">
    <property type="entry name" value="CDP-ALCOHOL PHOSPHATIDYLTRANSFERASE FAMILY PROTEIN"/>
    <property type="match status" value="1"/>
</dbReference>
<comment type="similarity">
    <text evidence="2 5">Belongs to the CDP-alcohol phosphatidyltransferase class-I family.</text>
</comment>
<dbReference type="GO" id="GO:0016780">
    <property type="term" value="F:phosphotransferase activity, for other substituted phosphate groups"/>
    <property type="evidence" value="ECO:0007669"/>
    <property type="project" value="InterPro"/>
</dbReference>
<dbReference type="Gene3D" id="1.20.120.1760">
    <property type="match status" value="1"/>
</dbReference>
<keyword evidence="6" id="KW-1133">Transmembrane helix</keyword>
<dbReference type="GO" id="GO:0016020">
    <property type="term" value="C:membrane"/>
    <property type="evidence" value="ECO:0007669"/>
    <property type="project" value="UniProtKB-SubCell"/>
</dbReference>
<evidence type="ECO:0000256" key="2">
    <source>
        <dbReference type="ARBA" id="ARBA00010441"/>
    </source>
</evidence>
<evidence type="ECO:0000256" key="1">
    <source>
        <dbReference type="ARBA" id="ARBA00004370"/>
    </source>
</evidence>
<dbReference type="OrthoDB" id="196717at2759"/>
<keyword evidence="4 6" id="KW-0472">Membrane</keyword>
<organism evidence="7 8">
    <name type="scientific">Cordyceps confragosa</name>
    <name type="common">Lecanicillium lecanii</name>
    <dbReference type="NCBI Taxonomy" id="2714763"/>
    <lineage>
        <taxon>Eukaryota</taxon>
        <taxon>Fungi</taxon>
        <taxon>Dikarya</taxon>
        <taxon>Ascomycota</taxon>
        <taxon>Pezizomycotina</taxon>
        <taxon>Sordariomycetes</taxon>
        <taxon>Hypocreomycetidae</taxon>
        <taxon>Hypocreales</taxon>
        <taxon>Cordycipitaceae</taxon>
        <taxon>Akanthomyces</taxon>
    </lineage>
</organism>
<keyword evidence="8" id="KW-1185">Reference proteome</keyword>
<evidence type="ECO:0000256" key="6">
    <source>
        <dbReference type="SAM" id="Phobius"/>
    </source>
</evidence>
<feature type="transmembrane region" description="Helical" evidence="6">
    <location>
        <begin position="335"/>
        <end position="359"/>
    </location>
</feature>
<evidence type="ECO:0000256" key="4">
    <source>
        <dbReference type="ARBA" id="ARBA00023136"/>
    </source>
</evidence>
<dbReference type="FunFam" id="1.20.120.1760:FF:000029">
    <property type="entry name" value="CDP-alcohol phosphatidyltransferase protein"/>
    <property type="match status" value="1"/>
</dbReference>
<dbReference type="Pfam" id="PF01066">
    <property type="entry name" value="CDP-OH_P_transf"/>
    <property type="match status" value="1"/>
</dbReference>
<evidence type="ECO:0000256" key="3">
    <source>
        <dbReference type="ARBA" id="ARBA00022679"/>
    </source>
</evidence>
<feature type="transmembrane region" description="Helical" evidence="6">
    <location>
        <begin position="437"/>
        <end position="463"/>
    </location>
</feature>
<feature type="transmembrane region" description="Helical" evidence="6">
    <location>
        <begin position="132"/>
        <end position="151"/>
    </location>
</feature>